<keyword evidence="2" id="KW-0732">Signal</keyword>
<keyword evidence="1" id="KW-0812">Transmembrane</keyword>
<comment type="caution">
    <text evidence="4">The sequence shown here is derived from an EMBL/GenBank/DDBJ whole genome shotgun (WGS) entry which is preliminary data.</text>
</comment>
<evidence type="ECO:0000259" key="3">
    <source>
        <dbReference type="Pfam" id="PF07589"/>
    </source>
</evidence>
<evidence type="ECO:0000256" key="2">
    <source>
        <dbReference type="SAM" id="SignalP"/>
    </source>
</evidence>
<keyword evidence="1" id="KW-1133">Transmembrane helix</keyword>
<dbReference type="AlphaFoldDB" id="A0A1G2TZQ7"/>
<dbReference type="Proteomes" id="UP000177707">
    <property type="component" value="Unassembled WGS sequence"/>
</dbReference>
<feature type="transmembrane region" description="Helical" evidence="1">
    <location>
        <begin position="203"/>
        <end position="220"/>
    </location>
</feature>
<dbReference type="InterPro" id="IPR013424">
    <property type="entry name" value="Ice-binding_C"/>
</dbReference>
<name>A0A1G2TZQ7_9BACT</name>
<gene>
    <name evidence="4" type="ORF">A3A96_02375</name>
</gene>
<feature type="chain" id="PRO_5009584625" description="Ice-binding protein C-terminal domain-containing protein" evidence="2">
    <location>
        <begin position="26"/>
        <end position="224"/>
    </location>
</feature>
<keyword evidence="1" id="KW-0472">Membrane</keyword>
<organism evidence="4 5">
    <name type="scientific">Candidatus Zambryskibacteria bacterium RIFCSPLOWO2_01_FULL_39_39</name>
    <dbReference type="NCBI Taxonomy" id="1802758"/>
    <lineage>
        <taxon>Bacteria</taxon>
        <taxon>Candidatus Zambryskiibacteriota</taxon>
    </lineage>
</organism>
<dbReference type="EMBL" id="MHWB01000002">
    <property type="protein sequence ID" value="OHB02673.1"/>
    <property type="molecule type" value="Genomic_DNA"/>
</dbReference>
<feature type="domain" description="Ice-binding protein C-terminal" evidence="3">
    <location>
        <begin position="196"/>
        <end position="217"/>
    </location>
</feature>
<proteinExistence type="predicted"/>
<evidence type="ECO:0000256" key="1">
    <source>
        <dbReference type="SAM" id="Phobius"/>
    </source>
</evidence>
<reference evidence="4 5" key="1">
    <citation type="journal article" date="2016" name="Nat. Commun.">
        <title>Thousands of microbial genomes shed light on interconnected biogeochemical processes in an aquifer system.</title>
        <authorList>
            <person name="Anantharaman K."/>
            <person name="Brown C.T."/>
            <person name="Hug L.A."/>
            <person name="Sharon I."/>
            <person name="Castelle C.J."/>
            <person name="Probst A.J."/>
            <person name="Thomas B.C."/>
            <person name="Singh A."/>
            <person name="Wilkins M.J."/>
            <person name="Karaoz U."/>
            <person name="Brodie E.L."/>
            <person name="Williams K.H."/>
            <person name="Hubbard S.S."/>
            <person name="Banfield J.F."/>
        </authorList>
    </citation>
    <scope>NUCLEOTIDE SEQUENCE [LARGE SCALE GENOMIC DNA]</scope>
</reference>
<sequence>MRFSFLKMSLLALLTLFCLATTASAAIISFESGDGVGESNNLTGTNVLITPHPAWDTLPNGVWPATLPDGKWVGHDQTGYNGIVFPNTTIVGGPSVVFYESFMLPYGNNSGNAIFGADDTMGVYITNSLYTNLLLMVPNPVQDGACADGQIACEPGEFRVINLSPYLTQGVNTLKMDVYQIDGGPMGGIWAGQISSVPEPGTYALMGVGFLVLGLFRHNIKNKR</sequence>
<dbReference type="NCBIfam" id="TIGR02595">
    <property type="entry name" value="PEP_CTERM"/>
    <property type="match status" value="1"/>
</dbReference>
<protein>
    <recommendedName>
        <fullName evidence="3">Ice-binding protein C-terminal domain-containing protein</fullName>
    </recommendedName>
</protein>
<evidence type="ECO:0000313" key="4">
    <source>
        <dbReference type="EMBL" id="OHB02673.1"/>
    </source>
</evidence>
<feature type="signal peptide" evidence="2">
    <location>
        <begin position="1"/>
        <end position="25"/>
    </location>
</feature>
<dbReference type="Pfam" id="PF07589">
    <property type="entry name" value="PEP-CTERM"/>
    <property type="match status" value="1"/>
</dbReference>
<evidence type="ECO:0000313" key="5">
    <source>
        <dbReference type="Proteomes" id="UP000177707"/>
    </source>
</evidence>
<accession>A0A1G2TZQ7</accession>